<evidence type="ECO:0000256" key="1">
    <source>
        <dbReference type="SAM" id="SignalP"/>
    </source>
</evidence>
<dbReference type="Gene3D" id="3.80.10.10">
    <property type="entry name" value="Ribonuclease Inhibitor"/>
    <property type="match status" value="1"/>
</dbReference>
<reference evidence="2" key="1">
    <citation type="submission" date="2021-01" db="EMBL/GenBank/DDBJ databases">
        <authorList>
            <person name="Corre E."/>
            <person name="Pelletier E."/>
            <person name="Niang G."/>
            <person name="Scheremetjew M."/>
            <person name="Finn R."/>
            <person name="Kale V."/>
            <person name="Holt S."/>
            <person name="Cochrane G."/>
            <person name="Meng A."/>
            <person name="Brown T."/>
            <person name="Cohen L."/>
        </authorList>
    </citation>
    <scope>NUCLEOTIDE SEQUENCE</scope>
    <source>
        <strain evidence="2">B650</strain>
    </source>
</reference>
<name>A0A7S2JXK8_9STRA</name>
<dbReference type="PANTHER" id="PTHR48054:SF47">
    <property type="entry name" value="OS06G0179800 PROTEIN"/>
    <property type="match status" value="1"/>
</dbReference>
<proteinExistence type="predicted"/>
<evidence type="ECO:0008006" key="3">
    <source>
        <dbReference type="Google" id="ProtNLM"/>
    </source>
</evidence>
<dbReference type="InterPro" id="IPR032675">
    <property type="entry name" value="LRR_dom_sf"/>
</dbReference>
<feature type="chain" id="PRO_5030774444" description="L domain-like protein" evidence="1">
    <location>
        <begin position="19"/>
        <end position="225"/>
    </location>
</feature>
<dbReference type="AlphaFoldDB" id="A0A7S2JXK8"/>
<accession>A0A7S2JXK8</accession>
<protein>
    <recommendedName>
        <fullName evidence="3">L domain-like protein</fullName>
    </recommendedName>
</protein>
<gene>
    <name evidence="2" type="ORF">LDAN0321_LOCUS2586</name>
</gene>
<evidence type="ECO:0000313" key="2">
    <source>
        <dbReference type="EMBL" id="CAD9560500.1"/>
    </source>
</evidence>
<dbReference type="EMBL" id="HBGY01004264">
    <property type="protein sequence ID" value="CAD9560500.1"/>
    <property type="molecule type" value="Transcribed_RNA"/>
</dbReference>
<feature type="signal peptide" evidence="1">
    <location>
        <begin position="1"/>
        <end position="18"/>
    </location>
</feature>
<dbReference type="SUPFAM" id="SSF52058">
    <property type="entry name" value="L domain-like"/>
    <property type="match status" value="1"/>
</dbReference>
<dbReference type="PANTHER" id="PTHR48054">
    <property type="entry name" value="RECEPTOR KINASE-LIKE PROTEIN XA21"/>
    <property type="match status" value="1"/>
</dbReference>
<dbReference type="InterPro" id="IPR001611">
    <property type="entry name" value="Leu-rich_rpt"/>
</dbReference>
<keyword evidence="1" id="KW-0732">Signal</keyword>
<organism evidence="2">
    <name type="scientific">Leptocylindrus danicus</name>
    <dbReference type="NCBI Taxonomy" id="163516"/>
    <lineage>
        <taxon>Eukaryota</taxon>
        <taxon>Sar</taxon>
        <taxon>Stramenopiles</taxon>
        <taxon>Ochrophyta</taxon>
        <taxon>Bacillariophyta</taxon>
        <taxon>Coscinodiscophyceae</taxon>
        <taxon>Chaetocerotophycidae</taxon>
        <taxon>Leptocylindrales</taxon>
        <taxon>Leptocylindraceae</taxon>
        <taxon>Leptocylindrus</taxon>
    </lineage>
</organism>
<dbReference type="InterPro" id="IPR052592">
    <property type="entry name" value="LRR-RLK"/>
</dbReference>
<sequence length="225" mass="25213">MILPLIFSFIVTFDLVRYTDINAVTGTLVDEIDWLQFLQVFTMDGDPNQIVGTIPTQFGNLTDLRILDLDENALTGTIPEEIYITAKNLEQLDLDSNQLTGTISTLIGTLTNLNFVQLFTNPIDGTIPTEIANLSQLKTLALYKMDLAGEVIPEICAHRMACLNFFRRIALEMIRRCFATAVTSASKANDFRCHCYSYGCLDGGPPRQKRENMFVYVIVRSRKGG</sequence>
<dbReference type="Pfam" id="PF00560">
    <property type="entry name" value="LRR_1"/>
    <property type="match status" value="2"/>
</dbReference>